<evidence type="ECO:0000313" key="5">
    <source>
        <dbReference type="EMBL" id="SEQ81880.1"/>
    </source>
</evidence>
<keyword evidence="1" id="KW-0805">Transcription regulation</keyword>
<dbReference type="PANTHER" id="PTHR47894">
    <property type="entry name" value="HTH-TYPE TRANSCRIPTIONAL REGULATOR GADX"/>
    <property type="match status" value="1"/>
</dbReference>
<evidence type="ECO:0000259" key="4">
    <source>
        <dbReference type="PROSITE" id="PS01124"/>
    </source>
</evidence>
<dbReference type="GO" id="GO:0000976">
    <property type="term" value="F:transcription cis-regulatory region binding"/>
    <property type="evidence" value="ECO:0007669"/>
    <property type="project" value="TreeGrafter"/>
</dbReference>
<evidence type="ECO:0000256" key="1">
    <source>
        <dbReference type="ARBA" id="ARBA00023015"/>
    </source>
</evidence>
<dbReference type="SUPFAM" id="SSF46689">
    <property type="entry name" value="Homeodomain-like"/>
    <property type="match status" value="1"/>
</dbReference>
<dbReference type="InterPro" id="IPR018060">
    <property type="entry name" value="HTH_AraC"/>
</dbReference>
<dbReference type="STRING" id="355243.SAMN03080615_02873"/>
<evidence type="ECO:0000256" key="3">
    <source>
        <dbReference type="ARBA" id="ARBA00023163"/>
    </source>
</evidence>
<dbReference type="AlphaFoldDB" id="A0A1H9J4S9"/>
<dbReference type="GO" id="GO:0003700">
    <property type="term" value="F:DNA-binding transcription factor activity"/>
    <property type="evidence" value="ECO:0007669"/>
    <property type="project" value="InterPro"/>
</dbReference>
<gene>
    <name evidence="5" type="ORF">SAMN03080615_02873</name>
</gene>
<organism evidence="5 6">
    <name type="scientific">Amphritea atlantica</name>
    <dbReference type="NCBI Taxonomy" id="355243"/>
    <lineage>
        <taxon>Bacteria</taxon>
        <taxon>Pseudomonadati</taxon>
        <taxon>Pseudomonadota</taxon>
        <taxon>Gammaproteobacteria</taxon>
        <taxon>Oceanospirillales</taxon>
        <taxon>Oceanospirillaceae</taxon>
        <taxon>Amphritea</taxon>
    </lineage>
</organism>
<keyword evidence="3" id="KW-0804">Transcription</keyword>
<dbReference type="PANTHER" id="PTHR47894:SF1">
    <property type="entry name" value="HTH-TYPE TRANSCRIPTIONAL REGULATOR VQSM"/>
    <property type="match status" value="1"/>
</dbReference>
<dbReference type="OrthoDB" id="5582699at2"/>
<protein>
    <submittedName>
        <fullName evidence="5">Helix-turn-helix domain-containing protein</fullName>
    </submittedName>
</protein>
<dbReference type="SMART" id="SM00342">
    <property type="entry name" value="HTH_ARAC"/>
    <property type="match status" value="1"/>
</dbReference>
<evidence type="ECO:0000313" key="6">
    <source>
        <dbReference type="Proteomes" id="UP000198749"/>
    </source>
</evidence>
<dbReference type="PRINTS" id="PR00032">
    <property type="entry name" value="HTHARAC"/>
</dbReference>
<dbReference type="InterPro" id="IPR032687">
    <property type="entry name" value="AraC-type_N"/>
</dbReference>
<keyword evidence="2" id="KW-0238">DNA-binding</keyword>
<dbReference type="Pfam" id="PF12625">
    <property type="entry name" value="Arabinose_bd"/>
    <property type="match status" value="1"/>
</dbReference>
<dbReference type="Proteomes" id="UP000198749">
    <property type="component" value="Unassembled WGS sequence"/>
</dbReference>
<feature type="domain" description="HTH araC/xylS-type" evidence="4">
    <location>
        <begin position="231"/>
        <end position="331"/>
    </location>
</feature>
<dbReference type="RefSeq" id="WP_091359607.1">
    <property type="nucleotide sequence ID" value="NZ_AP025284.1"/>
</dbReference>
<keyword evidence="6" id="KW-1185">Reference proteome</keyword>
<dbReference type="PROSITE" id="PS01124">
    <property type="entry name" value="HTH_ARAC_FAMILY_2"/>
    <property type="match status" value="1"/>
</dbReference>
<evidence type="ECO:0000256" key="2">
    <source>
        <dbReference type="ARBA" id="ARBA00023125"/>
    </source>
</evidence>
<dbReference type="Gene3D" id="1.10.10.60">
    <property type="entry name" value="Homeodomain-like"/>
    <property type="match status" value="1"/>
</dbReference>
<dbReference type="EMBL" id="FOGB01000008">
    <property type="protein sequence ID" value="SEQ81880.1"/>
    <property type="molecule type" value="Genomic_DNA"/>
</dbReference>
<dbReference type="GO" id="GO:0005829">
    <property type="term" value="C:cytosol"/>
    <property type="evidence" value="ECO:0007669"/>
    <property type="project" value="TreeGrafter"/>
</dbReference>
<reference evidence="6" key="1">
    <citation type="submission" date="2016-10" db="EMBL/GenBank/DDBJ databases">
        <authorList>
            <person name="Varghese N."/>
            <person name="Submissions S."/>
        </authorList>
    </citation>
    <scope>NUCLEOTIDE SEQUENCE [LARGE SCALE GENOMIC DNA]</scope>
    <source>
        <strain evidence="6">DSM 18887</strain>
    </source>
</reference>
<sequence>MTVTTATTKLLEPVLQLAQHYRLDPAGILESASLTQEEFAIPGARFPASAYGQILQTLAQTTDNPRIALNLGEATQPRTLGSIGFLMSTAATLGKAYQALIDYLPLLLEGAIIQMEQSAEGTRLTLELNDPELQPVEYLLACLINWPRWLTGHQIPVRLVQLAFPEPENLLPYQQFFAAEVQFDAPRNQLLLASDYLSLSCLDANPEMHQLHREFADSLLSKSAQQSALTAQTRNLIRRQLAEGKGCIRREQIAASVGLSLRTLQRKLGLLGTNFQDIYDQTRRDVCLQMIQRGQLSFGEIAFQLGFSNQSAFQKAFKRWMGVAPSQYRQQIKPVAFIDTSSSARQRDSHTQWLQQSSSRQRINKIEKRISKLNSFTLELLEWAALLGEQINLVELGEITHNPVARLAIHLWPAEQLGLINIGRTPTPSSTSGESDNFAARTENDSVDKQTLCCFCHPDIRTTIYQRLSETEKCTLHQQCGMAMLNRLPTTFTLDQITPVLLHLNRAFQHTDNQHRKRLRQLNIRAARLAQNEQRFDSASRYLSNAYRLLKPSQTAKKNTLLLQRAKLHLLAGEVDHADQCLQQLPAGNIAPLDSINAALITAEICLHRNQQPLALNHLLEHLALLTDGALPETDNQQLLLLLTLHDKISSLTDIQQLPQLTPLTSPEALLRLQLLEKISLIARHQSKPLLAACAIGQMTQLSLQQGRTHLTPFAFVSYAWVASWFCGDYQLAQAFSVQGMQLANQFGGLLSLDAERSPHETDQQLDIATNAALLQCSQVQHWFTPLHSAREQLQHVATLSEKHGHWLIQSECRLLQHQLSLLTTSPLTEQLPLCRQHYQAMLDRQQPHQAARLQQSSLLLMEQLCGEAPLPDQVEYQHGWQAANTIMAAFLLNQQQLWPELYSWEASLENELAGYFCVSEALFCTAMMRLILAQPQQLLVQRRRLEVEQIESRFELWAKHSPENFKTQLLLLQAEKARLLNQPAAPLYEQAIESAEQQGFSHHPALCYERYGDFLQWQGQHCLARFCLNKSQDLYTHWGAHAKARLFDKVLS</sequence>
<dbReference type="InterPro" id="IPR009057">
    <property type="entry name" value="Homeodomain-like_sf"/>
</dbReference>
<dbReference type="InterPro" id="IPR020449">
    <property type="entry name" value="Tscrpt_reg_AraC-type_HTH"/>
</dbReference>
<accession>A0A1H9J4S9</accession>
<dbReference type="Pfam" id="PF12833">
    <property type="entry name" value="HTH_18"/>
    <property type="match status" value="1"/>
</dbReference>
<proteinExistence type="predicted"/>
<name>A0A1H9J4S9_9GAMM</name>